<keyword evidence="2 3" id="KW-0175">Coiled coil</keyword>
<reference evidence="5" key="1">
    <citation type="submission" date="2021-01" db="EMBL/GenBank/DDBJ databases">
        <authorList>
            <person name="Zahm M."/>
            <person name="Roques C."/>
            <person name="Cabau C."/>
            <person name="Klopp C."/>
            <person name="Donnadieu C."/>
            <person name="Jouanno E."/>
            <person name="Lampietro C."/>
            <person name="Louis A."/>
            <person name="Herpin A."/>
            <person name="Echchiki A."/>
            <person name="Berthelot C."/>
            <person name="Parey E."/>
            <person name="Roest-Crollius H."/>
            <person name="Braasch I."/>
            <person name="Postlethwait J."/>
            <person name="Bobe J."/>
            <person name="Montfort J."/>
            <person name="Bouchez O."/>
            <person name="Begum T."/>
            <person name="Mejri S."/>
            <person name="Adams A."/>
            <person name="Chen W.-J."/>
            <person name="Guiguen Y."/>
        </authorList>
    </citation>
    <scope>NUCLEOTIDE SEQUENCE</scope>
    <source>
        <strain evidence="5">YG-15Mar2019-1</strain>
        <tissue evidence="5">Brain</tissue>
    </source>
</reference>
<dbReference type="InterPro" id="IPR039008">
    <property type="entry name" value="IF_rod_dom"/>
</dbReference>
<dbReference type="GO" id="GO:0005882">
    <property type="term" value="C:intermediate filament"/>
    <property type="evidence" value="ECO:0007669"/>
    <property type="project" value="UniProtKB-KW"/>
</dbReference>
<dbReference type="PANTHER" id="PTHR23239">
    <property type="entry name" value="INTERMEDIATE FILAMENT"/>
    <property type="match status" value="1"/>
</dbReference>
<evidence type="ECO:0000256" key="2">
    <source>
        <dbReference type="ARBA" id="ARBA00023054"/>
    </source>
</evidence>
<dbReference type="OrthoDB" id="10344656at2759"/>
<evidence type="ECO:0000259" key="4">
    <source>
        <dbReference type="PROSITE" id="PS51842"/>
    </source>
</evidence>
<dbReference type="SMART" id="SM01391">
    <property type="entry name" value="Filament"/>
    <property type="match status" value="1"/>
</dbReference>
<accession>A0A9D3TE92</accession>
<sequence>MSQYPYIPFRRAYSLSGIGSSKRVSTSTLSTPLSSVHGGVGLSLRNVGSLSFENNDRLAMQNLNDRLSTYLDRVRSLESDNARLEERIRDWSQSCSPVERDYGDFERTINELRCQISAGSRGNVKTMLQIDNARLASDDFRIKYEAELLLRQSIEADVMGLRRTMDDMTLVRAALEAQVEELNEELIHLKKSHQEEVMALRTCTGRDVRVEVDAAPQEDLSRVLADIRTKYKRITENNCREMEAWYNEKFTSLNQVVSLSSEVLESSKAELAELQRTAETLQIDLKFHCSLKATLEGDLQEAEQKTALELRQLQTKVHQMEEKLQTLRASIAQQSNEYSTLLDLKTLLEKEIAQYRRLLSGQDR</sequence>
<dbReference type="PROSITE" id="PS51842">
    <property type="entry name" value="IF_ROD_2"/>
    <property type="match status" value="1"/>
</dbReference>
<gene>
    <name evidence="5" type="ORF">MATL_G00014440</name>
</gene>
<feature type="domain" description="IF rod" evidence="4">
    <location>
        <begin position="56"/>
        <end position="364"/>
    </location>
</feature>
<dbReference type="PANTHER" id="PTHR23239:SF180">
    <property type="entry name" value="KERATIN, TYPE I CYTOSKELETAL 17"/>
    <property type="match status" value="1"/>
</dbReference>
<protein>
    <recommendedName>
        <fullName evidence="4">IF rod domain-containing protein</fullName>
    </recommendedName>
</protein>
<organism evidence="5 6">
    <name type="scientific">Megalops atlanticus</name>
    <name type="common">Tarpon</name>
    <name type="synonym">Clupea gigantea</name>
    <dbReference type="NCBI Taxonomy" id="7932"/>
    <lineage>
        <taxon>Eukaryota</taxon>
        <taxon>Metazoa</taxon>
        <taxon>Chordata</taxon>
        <taxon>Craniata</taxon>
        <taxon>Vertebrata</taxon>
        <taxon>Euteleostomi</taxon>
        <taxon>Actinopterygii</taxon>
        <taxon>Neopterygii</taxon>
        <taxon>Teleostei</taxon>
        <taxon>Elopiformes</taxon>
        <taxon>Megalopidae</taxon>
        <taxon>Megalops</taxon>
    </lineage>
</organism>
<dbReference type="SUPFAM" id="SSF64593">
    <property type="entry name" value="Intermediate filament protein, coiled coil region"/>
    <property type="match status" value="2"/>
</dbReference>
<keyword evidence="1" id="KW-0403">Intermediate filament</keyword>
<name>A0A9D3TE92_MEGAT</name>
<feature type="coiled-coil region" evidence="3">
    <location>
        <begin position="60"/>
        <end position="94"/>
    </location>
</feature>
<dbReference type="GO" id="GO:0005198">
    <property type="term" value="F:structural molecule activity"/>
    <property type="evidence" value="ECO:0007669"/>
    <property type="project" value="InterPro"/>
</dbReference>
<dbReference type="InterPro" id="IPR002957">
    <property type="entry name" value="Keratin_I"/>
</dbReference>
<dbReference type="Pfam" id="PF00038">
    <property type="entry name" value="Filament"/>
    <property type="match status" value="1"/>
</dbReference>
<keyword evidence="6" id="KW-1185">Reference proteome</keyword>
<dbReference type="Gene3D" id="1.20.5.500">
    <property type="entry name" value="Single helix bin"/>
    <property type="match status" value="1"/>
</dbReference>
<evidence type="ECO:0000313" key="6">
    <source>
        <dbReference type="Proteomes" id="UP001046870"/>
    </source>
</evidence>
<dbReference type="FunFam" id="1.20.5.500:FF:000001">
    <property type="entry name" value="Type II keratin 23"/>
    <property type="match status" value="1"/>
</dbReference>
<comment type="caution">
    <text evidence="5">The sequence shown here is derived from an EMBL/GenBank/DDBJ whole genome shotgun (WGS) entry which is preliminary data.</text>
</comment>
<dbReference type="AlphaFoldDB" id="A0A9D3TE92"/>
<proteinExistence type="predicted"/>
<dbReference type="Gene3D" id="1.20.5.170">
    <property type="match status" value="1"/>
</dbReference>
<dbReference type="Proteomes" id="UP001046870">
    <property type="component" value="Chromosome 1"/>
</dbReference>
<dbReference type="PRINTS" id="PR01248">
    <property type="entry name" value="TYPE1KERATIN"/>
</dbReference>
<feature type="coiled-coil region" evidence="3">
    <location>
        <begin position="264"/>
        <end position="337"/>
    </location>
</feature>
<evidence type="ECO:0000313" key="5">
    <source>
        <dbReference type="EMBL" id="KAG7492431.1"/>
    </source>
</evidence>
<evidence type="ECO:0000256" key="3">
    <source>
        <dbReference type="SAM" id="Coils"/>
    </source>
</evidence>
<dbReference type="Gene3D" id="1.20.5.1160">
    <property type="entry name" value="Vasodilator-stimulated phosphoprotein"/>
    <property type="match status" value="1"/>
</dbReference>
<feature type="coiled-coil region" evidence="3">
    <location>
        <begin position="165"/>
        <end position="192"/>
    </location>
</feature>
<evidence type="ECO:0000256" key="1">
    <source>
        <dbReference type="ARBA" id="ARBA00022754"/>
    </source>
</evidence>
<dbReference type="EMBL" id="JAFDVH010000001">
    <property type="protein sequence ID" value="KAG7492431.1"/>
    <property type="molecule type" value="Genomic_DNA"/>
</dbReference>